<proteinExistence type="predicted"/>
<reference evidence="1 2" key="1">
    <citation type="submission" date="2024-10" db="EMBL/GenBank/DDBJ databases">
        <title>The Natural Products Discovery Center: Release of the First 8490 Sequenced Strains for Exploring Actinobacteria Biosynthetic Diversity.</title>
        <authorList>
            <person name="Kalkreuter E."/>
            <person name="Kautsar S.A."/>
            <person name="Yang D."/>
            <person name="Bader C.D."/>
            <person name="Teijaro C.N."/>
            <person name="Fluegel L."/>
            <person name="Davis C.M."/>
            <person name="Simpson J.R."/>
            <person name="Lauterbach L."/>
            <person name="Steele A.D."/>
            <person name="Gui C."/>
            <person name="Meng S."/>
            <person name="Li G."/>
            <person name="Viehrig K."/>
            <person name="Ye F."/>
            <person name="Su P."/>
            <person name="Kiefer A.F."/>
            <person name="Nichols A."/>
            <person name="Cepeda A.J."/>
            <person name="Yan W."/>
            <person name="Fan B."/>
            <person name="Jiang Y."/>
            <person name="Adhikari A."/>
            <person name="Zheng C.-J."/>
            <person name="Schuster L."/>
            <person name="Cowan T.M."/>
            <person name="Smanski M.J."/>
            <person name="Chevrette M.G."/>
            <person name="De Carvalho L.P.S."/>
            <person name="Shen B."/>
        </authorList>
    </citation>
    <scope>NUCLEOTIDE SEQUENCE [LARGE SCALE GENOMIC DNA]</scope>
    <source>
        <strain evidence="1 2">NPDC087689</strain>
    </source>
</reference>
<dbReference type="Proteomes" id="UP001617296">
    <property type="component" value="Unassembled WGS sequence"/>
</dbReference>
<gene>
    <name evidence="1" type="ORF">ACIOUF_06195</name>
</gene>
<sequence length="94" mass="10598">MLLGIGIIGAREAVMRYCRIGILRSPNNFIDAAAWAAGRYCLASPSIALEYFDCIQSVLRILQAALVTLLKHQSFHYKYLAFMMRDEKTGELAR</sequence>
<organism evidence="1 2">
    <name type="scientific">Pseudomonas iridis</name>
    <dbReference type="NCBI Taxonomy" id="2710587"/>
    <lineage>
        <taxon>Bacteria</taxon>
        <taxon>Pseudomonadati</taxon>
        <taxon>Pseudomonadota</taxon>
        <taxon>Gammaproteobacteria</taxon>
        <taxon>Pseudomonadales</taxon>
        <taxon>Pseudomonadaceae</taxon>
        <taxon>Pseudomonas</taxon>
    </lineage>
</organism>
<protein>
    <submittedName>
        <fullName evidence="1">Uncharacterized protein</fullName>
    </submittedName>
</protein>
<comment type="caution">
    <text evidence="1">The sequence shown here is derived from an EMBL/GenBank/DDBJ whole genome shotgun (WGS) entry which is preliminary data.</text>
</comment>
<keyword evidence="2" id="KW-1185">Reference proteome</keyword>
<evidence type="ECO:0000313" key="2">
    <source>
        <dbReference type="Proteomes" id="UP001617296"/>
    </source>
</evidence>
<evidence type="ECO:0000313" key="1">
    <source>
        <dbReference type="EMBL" id="MFJ2285951.1"/>
    </source>
</evidence>
<dbReference type="EMBL" id="JBIUVY010000005">
    <property type="protein sequence ID" value="MFJ2285951.1"/>
    <property type="molecule type" value="Genomic_DNA"/>
</dbReference>
<dbReference type="RefSeq" id="WP_401230434.1">
    <property type="nucleotide sequence ID" value="NZ_JBIUVY010000005.1"/>
</dbReference>
<name>A0ABW8DIX1_9PSED</name>
<accession>A0ABW8DIX1</accession>